<gene>
    <name evidence="1" type="ORF">COLO4_08859</name>
</gene>
<dbReference type="Proteomes" id="UP000187203">
    <property type="component" value="Unassembled WGS sequence"/>
</dbReference>
<organism evidence="1 2">
    <name type="scientific">Corchorus olitorius</name>
    <dbReference type="NCBI Taxonomy" id="93759"/>
    <lineage>
        <taxon>Eukaryota</taxon>
        <taxon>Viridiplantae</taxon>
        <taxon>Streptophyta</taxon>
        <taxon>Embryophyta</taxon>
        <taxon>Tracheophyta</taxon>
        <taxon>Spermatophyta</taxon>
        <taxon>Magnoliopsida</taxon>
        <taxon>eudicotyledons</taxon>
        <taxon>Gunneridae</taxon>
        <taxon>Pentapetalae</taxon>
        <taxon>rosids</taxon>
        <taxon>malvids</taxon>
        <taxon>Malvales</taxon>
        <taxon>Malvaceae</taxon>
        <taxon>Grewioideae</taxon>
        <taxon>Apeibeae</taxon>
        <taxon>Corchorus</taxon>
    </lineage>
</organism>
<name>A0A1R3KE97_9ROSI</name>
<comment type="caution">
    <text evidence="1">The sequence shown here is derived from an EMBL/GenBank/DDBJ whole genome shotgun (WGS) entry which is preliminary data.</text>
</comment>
<proteinExistence type="predicted"/>
<evidence type="ECO:0000313" key="1">
    <source>
        <dbReference type="EMBL" id="OMP05417.1"/>
    </source>
</evidence>
<dbReference type="EMBL" id="AWUE01014003">
    <property type="protein sequence ID" value="OMP05417.1"/>
    <property type="molecule type" value="Genomic_DNA"/>
</dbReference>
<dbReference type="AlphaFoldDB" id="A0A1R3KE97"/>
<reference evidence="2" key="1">
    <citation type="submission" date="2013-09" db="EMBL/GenBank/DDBJ databases">
        <title>Corchorus olitorius genome sequencing.</title>
        <authorList>
            <person name="Alam M."/>
            <person name="Haque M.S."/>
            <person name="Islam M.S."/>
            <person name="Emdad E.M."/>
            <person name="Islam M.M."/>
            <person name="Ahmed B."/>
            <person name="Halim A."/>
            <person name="Hossen Q.M.M."/>
            <person name="Hossain M.Z."/>
            <person name="Ahmed R."/>
            <person name="Khan M.M."/>
            <person name="Islam R."/>
            <person name="Rashid M.M."/>
            <person name="Khan S.A."/>
            <person name="Rahman M.S."/>
            <person name="Alam M."/>
            <person name="Yahiya A.S."/>
            <person name="Khan M.S."/>
            <person name="Azam M.S."/>
            <person name="Haque T."/>
            <person name="Lashkar M.Z.H."/>
            <person name="Akhand A.I."/>
            <person name="Morshed G."/>
            <person name="Roy S."/>
            <person name="Uddin K.S."/>
            <person name="Rabeya T."/>
            <person name="Hossain A.S."/>
            <person name="Chowdhury A."/>
            <person name="Snigdha A.R."/>
            <person name="Mortoza M.S."/>
            <person name="Matin S.A."/>
            <person name="Hoque S.M.E."/>
            <person name="Islam M.K."/>
            <person name="Roy D.K."/>
            <person name="Haider R."/>
            <person name="Moosa M.M."/>
            <person name="Elias S.M."/>
            <person name="Hasan A.M."/>
            <person name="Jahan S."/>
            <person name="Shafiuddin M."/>
            <person name="Mahmood N."/>
            <person name="Shommy N.S."/>
        </authorList>
    </citation>
    <scope>NUCLEOTIDE SEQUENCE [LARGE SCALE GENOMIC DNA]</scope>
    <source>
        <strain evidence="2">cv. O-4</strain>
    </source>
</reference>
<sequence length="43" mass="4867">MRPLSEPETFFSKWSPPRVNRKCICAAELGTTQVSEQTDTNPI</sequence>
<keyword evidence="2" id="KW-1185">Reference proteome</keyword>
<accession>A0A1R3KE97</accession>
<protein>
    <submittedName>
        <fullName evidence="1">Inner membrane protein yrbE</fullName>
    </submittedName>
</protein>
<evidence type="ECO:0000313" key="2">
    <source>
        <dbReference type="Proteomes" id="UP000187203"/>
    </source>
</evidence>